<comment type="caution">
    <text evidence="3">The sequence shown here is derived from an EMBL/GenBank/DDBJ whole genome shotgun (WGS) entry which is preliminary data.</text>
</comment>
<evidence type="ECO:0000313" key="4">
    <source>
        <dbReference type="Proteomes" id="UP000298030"/>
    </source>
</evidence>
<dbReference type="Pfam" id="PF18717">
    <property type="entry name" value="CxC4"/>
    <property type="match status" value="1"/>
</dbReference>
<name>A0A4Y7T840_COPMI</name>
<keyword evidence="4" id="KW-1185">Reference proteome</keyword>
<protein>
    <recommendedName>
        <fullName evidence="2">HMG domain-containing protein</fullName>
    </recommendedName>
</protein>
<dbReference type="InterPro" id="IPR040648">
    <property type="entry name" value="HMGXB3_CxC4"/>
</dbReference>
<gene>
    <name evidence="3" type="ORF">FA13DRAFT_1631838</name>
</gene>
<organism evidence="3 4">
    <name type="scientific">Coprinellus micaceus</name>
    <name type="common">Glistening ink-cap mushroom</name>
    <name type="synonym">Coprinus micaceus</name>
    <dbReference type="NCBI Taxonomy" id="71717"/>
    <lineage>
        <taxon>Eukaryota</taxon>
        <taxon>Fungi</taxon>
        <taxon>Dikarya</taxon>
        <taxon>Basidiomycota</taxon>
        <taxon>Agaricomycotina</taxon>
        <taxon>Agaricomycetes</taxon>
        <taxon>Agaricomycetidae</taxon>
        <taxon>Agaricales</taxon>
        <taxon>Agaricineae</taxon>
        <taxon>Psathyrellaceae</taxon>
        <taxon>Coprinellus</taxon>
    </lineage>
</organism>
<dbReference type="EMBL" id="QPFP01000026">
    <property type="protein sequence ID" value="TEB29729.1"/>
    <property type="molecule type" value="Genomic_DNA"/>
</dbReference>
<sequence>MQSAENPVATWLEDLSGQRSDDSIQVEEGSVDGGCSSWSPTLDDGPGLDQDSPPLTDTATKSDGFDSPSDNPDICSNHDEELEIYVDAMNSEVAGFDYVGGKVYVVQGWDSSRCQTTETWYHLAYEVVGYEELSIACTCRIASTTGECIHTQYFSEYHVEDGDDSDAPPSASVFLQCVLPCGNLYSMFSVESMSVIALCGRAIVTHKGVGSGSGVWKCSKDTAGTTCFHIKLAKDLLPEDFTSIPGVGVLGNGVMKTNRTFLLGRGPGSTISHLAIMPPPWARVPTDPVLYNNAPPIRTLEANVVFPMDVLSSCACVDGFRAMYNPSLPTRTRLCKLYTILTICEVQIQVQPCPYQCKRYIGPDLRSYGMFNYNNKVLITHELLNEYTSLFSGSETPFHAFRNHLVHQFQHDHLQFMGEDLFRSAWFAYVSLQQFGNDLTCTECDPAPTTVIWDGITLVFGCKHVTNTLRPPTITSEHSLTRNGLKYYRKQHALHDALLRRRVWAALEGPSLEGLSDDLDEEFSEPLISTPSKGSQLATLKRQVLLAKEHLNLSDWVRVELEKQGGDECPELASLFMRYFGPVAYVEGRDNHTVAPHKISSSRYVDAVYGAESSSHLCQDRC</sequence>
<reference evidence="3 4" key="1">
    <citation type="journal article" date="2019" name="Nat. Ecol. Evol.">
        <title>Megaphylogeny resolves global patterns of mushroom evolution.</title>
        <authorList>
            <person name="Varga T."/>
            <person name="Krizsan K."/>
            <person name="Foldi C."/>
            <person name="Dima B."/>
            <person name="Sanchez-Garcia M."/>
            <person name="Sanchez-Ramirez S."/>
            <person name="Szollosi G.J."/>
            <person name="Szarkandi J.G."/>
            <person name="Papp V."/>
            <person name="Albert L."/>
            <person name="Andreopoulos W."/>
            <person name="Angelini C."/>
            <person name="Antonin V."/>
            <person name="Barry K.W."/>
            <person name="Bougher N.L."/>
            <person name="Buchanan P."/>
            <person name="Buyck B."/>
            <person name="Bense V."/>
            <person name="Catcheside P."/>
            <person name="Chovatia M."/>
            <person name="Cooper J."/>
            <person name="Damon W."/>
            <person name="Desjardin D."/>
            <person name="Finy P."/>
            <person name="Geml J."/>
            <person name="Haridas S."/>
            <person name="Hughes K."/>
            <person name="Justo A."/>
            <person name="Karasinski D."/>
            <person name="Kautmanova I."/>
            <person name="Kiss B."/>
            <person name="Kocsube S."/>
            <person name="Kotiranta H."/>
            <person name="LaButti K.M."/>
            <person name="Lechner B.E."/>
            <person name="Liimatainen K."/>
            <person name="Lipzen A."/>
            <person name="Lukacs Z."/>
            <person name="Mihaltcheva S."/>
            <person name="Morgado L.N."/>
            <person name="Niskanen T."/>
            <person name="Noordeloos M.E."/>
            <person name="Ohm R.A."/>
            <person name="Ortiz-Santana B."/>
            <person name="Ovrebo C."/>
            <person name="Racz N."/>
            <person name="Riley R."/>
            <person name="Savchenko A."/>
            <person name="Shiryaev A."/>
            <person name="Soop K."/>
            <person name="Spirin V."/>
            <person name="Szebenyi C."/>
            <person name="Tomsovsky M."/>
            <person name="Tulloss R.E."/>
            <person name="Uehling J."/>
            <person name="Grigoriev I.V."/>
            <person name="Vagvolgyi C."/>
            <person name="Papp T."/>
            <person name="Martin F.M."/>
            <person name="Miettinen O."/>
            <person name="Hibbett D.S."/>
            <person name="Nagy L.G."/>
        </authorList>
    </citation>
    <scope>NUCLEOTIDE SEQUENCE [LARGE SCALE GENOMIC DNA]</scope>
    <source>
        <strain evidence="3 4">FP101781</strain>
    </source>
</reference>
<dbReference type="Proteomes" id="UP000298030">
    <property type="component" value="Unassembled WGS sequence"/>
</dbReference>
<evidence type="ECO:0000256" key="1">
    <source>
        <dbReference type="SAM" id="MobiDB-lite"/>
    </source>
</evidence>
<dbReference type="OrthoDB" id="5598737at2759"/>
<evidence type="ECO:0000313" key="3">
    <source>
        <dbReference type="EMBL" id="TEB29729.1"/>
    </source>
</evidence>
<feature type="domain" description="HMG" evidence="2">
    <location>
        <begin position="306"/>
        <end position="429"/>
    </location>
</feature>
<proteinExistence type="predicted"/>
<feature type="region of interest" description="Disordered" evidence="1">
    <location>
        <begin position="1"/>
        <end position="74"/>
    </location>
</feature>
<evidence type="ECO:0000259" key="2">
    <source>
        <dbReference type="Pfam" id="PF18717"/>
    </source>
</evidence>
<dbReference type="AlphaFoldDB" id="A0A4Y7T840"/>
<accession>A0A4Y7T840</accession>